<keyword evidence="6 9" id="KW-1133">Transmembrane helix</keyword>
<keyword evidence="2" id="KW-1003">Cell membrane</keyword>
<dbReference type="KEGG" id="mbu:Mbur_1617"/>
<keyword evidence="4 11" id="KW-0808">Transferase</keyword>
<dbReference type="RefSeq" id="WP_011499665.1">
    <property type="nucleotide sequence ID" value="NC_007955.1"/>
</dbReference>
<dbReference type="PANTHER" id="PTHR33908">
    <property type="entry name" value="MANNOSYLTRANSFERASE YKCB-RELATED"/>
    <property type="match status" value="1"/>
</dbReference>
<accession>Q12VK5</accession>
<dbReference type="GO" id="GO:0008610">
    <property type="term" value="P:lipid biosynthetic process"/>
    <property type="evidence" value="ECO:0007669"/>
    <property type="project" value="UniProtKB-ARBA"/>
</dbReference>
<feature type="region of interest" description="Disordered" evidence="8">
    <location>
        <begin position="1"/>
        <end position="28"/>
    </location>
</feature>
<dbReference type="AlphaFoldDB" id="Q12VK5"/>
<evidence type="ECO:0000313" key="12">
    <source>
        <dbReference type="Proteomes" id="UP000001979"/>
    </source>
</evidence>
<feature type="transmembrane region" description="Helical" evidence="9">
    <location>
        <begin position="109"/>
        <end position="127"/>
    </location>
</feature>
<dbReference type="HOGENOM" id="CLU_530645_0_0_2"/>
<keyword evidence="7 9" id="KW-0472">Membrane</keyword>
<feature type="transmembrane region" description="Helical" evidence="9">
    <location>
        <begin position="162"/>
        <end position="180"/>
    </location>
</feature>
<reference evidence="12" key="1">
    <citation type="journal article" date="2009" name="ISME J.">
        <title>The genome sequence of the psychrophilic archaeon, Methanococcoides burtonii: the role of genome evolution in cold adaptation.</title>
        <authorList>
            <person name="Allen M.A."/>
            <person name="Lauro F.M."/>
            <person name="Williams T.J."/>
            <person name="Burg D."/>
            <person name="Siddiqui K.S."/>
            <person name="De Francisci D."/>
            <person name="Chong K.W."/>
            <person name="Pilak O."/>
            <person name="Chew H.H."/>
            <person name="De Maere M.Z."/>
            <person name="Ting L."/>
            <person name="Katrib M."/>
            <person name="Ng C."/>
            <person name="Sowers K.R."/>
            <person name="Galperin M.Y."/>
            <person name="Anderson I.J."/>
            <person name="Ivanova N."/>
            <person name="Dalin E."/>
            <person name="Martinez M."/>
            <person name="Lapidus A."/>
            <person name="Hauser L."/>
            <person name="Land M."/>
            <person name="Thomas T."/>
            <person name="Cavicchioli R."/>
        </authorList>
    </citation>
    <scope>NUCLEOTIDE SEQUENCE [LARGE SCALE GENOMIC DNA]</scope>
    <source>
        <strain evidence="12">DSM 6242 / NBRC 107633 / OCM 468 / ACE-M</strain>
    </source>
</reference>
<dbReference type="EMBL" id="CP000300">
    <property type="protein sequence ID" value="ABE52521.1"/>
    <property type="molecule type" value="Genomic_DNA"/>
</dbReference>
<feature type="transmembrane region" description="Helical" evidence="9">
    <location>
        <begin position="313"/>
        <end position="331"/>
    </location>
</feature>
<protein>
    <submittedName>
        <fullName evidence="11">Protein with oligosaccharyl transferase domain</fullName>
    </submittedName>
</protein>
<evidence type="ECO:0000256" key="1">
    <source>
        <dbReference type="ARBA" id="ARBA00004651"/>
    </source>
</evidence>
<dbReference type="Pfam" id="PF13231">
    <property type="entry name" value="PMT_2"/>
    <property type="match status" value="1"/>
</dbReference>
<keyword evidence="12" id="KW-1185">Reference proteome</keyword>
<dbReference type="Proteomes" id="UP000001979">
    <property type="component" value="Chromosome"/>
</dbReference>
<organism evidence="11 12">
    <name type="scientific">Methanococcoides burtonii (strain DSM 6242 / NBRC 107633 / OCM 468 / ACE-M)</name>
    <dbReference type="NCBI Taxonomy" id="259564"/>
    <lineage>
        <taxon>Archaea</taxon>
        <taxon>Methanobacteriati</taxon>
        <taxon>Methanobacteriota</taxon>
        <taxon>Stenosarchaea group</taxon>
        <taxon>Methanomicrobia</taxon>
        <taxon>Methanosarcinales</taxon>
        <taxon>Methanosarcinaceae</taxon>
        <taxon>Methanococcoides</taxon>
    </lineage>
</organism>
<feature type="domain" description="Glycosyltransferase RgtA/B/C/D-like" evidence="10">
    <location>
        <begin position="90"/>
        <end position="254"/>
    </location>
</feature>
<keyword evidence="5 9" id="KW-0812">Transmembrane</keyword>
<evidence type="ECO:0000259" key="10">
    <source>
        <dbReference type="Pfam" id="PF13231"/>
    </source>
</evidence>
<dbReference type="STRING" id="259564.Mbur_1617"/>
<evidence type="ECO:0000256" key="8">
    <source>
        <dbReference type="SAM" id="MobiDB-lite"/>
    </source>
</evidence>
<evidence type="ECO:0000256" key="7">
    <source>
        <dbReference type="ARBA" id="ARBA00023136"/>
    </source>
</evidence>
<dbReference type="PANTHER" id="PTHR33908:SF11">
    <property type="entry name" value="MEMBRANE PROTEIN"/>
    <property type="match status" value="1"/>
</dbReference>
<proteinExistence type="predicted"/>
<evidence type="ECO:0000256" key="5">
    <source>
        <dbReference type="ARBA" id="ARBA00022692"/>
    </source>
</evidence>
<feature type="transmembrane region" description="Helical" evidence="9">
    <location>
        <begin position="289"/>
        <end position="306"/>
    </location>
</feature>
<dbReference type="InterPro" id="IPR038731">
    <property type="entry name" value="RgtA/B/C-like"/>
</dbReference>
<feature type="transmembrane region" description="Helical" evidence="9">
    <location>
        <begin position="236"/>
        <end position="256"/>
    </location>
</feature>
<evidence type="ECO:0000256" key="6">
    <source>
        <dbReference type="ARBA" id="ARBA00022989"/>
    </source>
</evidence>
<evidence type="ECO:0000256" key="3">
    <source>
        <dbReference type="ARBA" id="ARBA00022676"/>
    </source>
</evidence>
<gene>
    <name evidence="11" type="ordered locus">Mbur_1617</name>
</gene>
<dbReference type="InterPro" id="IPR050297">
    <property type="entry name" value="LipidA_mod_glycosyltrf_83"/>
</dbReference>
<name>Q12VK5_METBU</name>
<dbReference type="GeneID" id="3998704"/>
<feature type="transmembrane region" description="Helical" evidence="9">
    <location>
        <begin position="39"/>
        <end position="56"/>
    </location>
</feature>
<dbReference type="GO" id="GO:0005886">
    <property type="term" value="C:plasma membrane"/>
    <property type="evidence" value="ECO:0007669"/>
    <property type="project" value="UniProtKB-SubCell"/>
</dbReference>
<feature type="transmembrane region" description="Helical" evidence="9">
    <location>
        <begin position="186"/>
        <end position="215"/>
    </location>
</feature>
<sequence length="531" mass="59659">MVNKSKKPKNKMESEIVPKPQKQTSDENPALQKVLSEKYLTILIAITLLGTILRIYSLATESIWLDEATSVNIASRSLMDIIFGNNDFAHPPLYYSILHFVMMVSQSEFALRLPSAIFGSLSIPLIYLVGKELLDKKTAIIASFLLSVSTFHINYSQEGRSYALMMLLVLLTIYLFINAYNKKSTLHWTITAISASVLVYTHFFGFFVIAAMGLYYLINEFDIKILKFRSFEESKIALIGTLAFIVMSLPMIVWVIKELGYVSGNKTWGMSQEGFFHTILLSFSSYSNLLLYIYAILLIIGILFCMKDFRKSLTLLSIWLFLPLVTGYFLAGSMPFQPRYLLFVLPAYLLLISNGIVSISKIGSLGIDSSNSTTKGKNQKNKTPGNNNTLREIAVIAVILLVVCSISFIPLNNYYTSMSKNDWRSAALALEEITQPGDVITPLPGYMSQPLEYYYNNQTDETIIKGTGYSEADMTKHAKGSKRIWYIVTWDISAANSDGTAIKWLQENASPVGQITGIYVYTYPKIDVNMS</sequence>
<comment type="subcellular location">
    <subcellularLocation>
        <location evidence="1">Cell membrane</location>
        <topology evidence="1">Multi-pass membrane protein</topology>
    </subcellularLocation>
</comment>
<dbReference type="OrthoDB" id="114973at2157"/>
<keyword evidence="3" id="KW-0328">Glycosyltransferase</keyword>
<evidence type="ECO:0000256" key="2">
    <source>
        <dbReference type="ARBA" id="ARBA00022475"/>
    </source>
</evidence>
<evidence type="ECO:0000256" key="4">
    <source>
        <dbReference type="ARBA" id="ARBA00022679"/>
    </source>
</evidence>
<evidence type="ECO:0000313" key="11">
    <source>
        <dbReference type="EMBL" id="ABE52521.1"/>
    </source>
</evidence>
<dbReference type="GO" id="GO:0016763">
    <property type="term" value="F:pentosyltransferase activity"/>
    <property type="evidence" value="ECO:0007669"/>
    <property type="project" value="TreeGrafter"/>
</dbReference>
<evidence type="ECO:0000256" key="9">
    <source>
        <dbReference type="SAM" id="Phobius"/>
    </source>
</evidence>
<feature type="transmembrane region" description="Helical" evidence="9">
    <location>
        <begin position="388"/>
        <end position="411"/>
    </location>
</feature>